<evidence type="ECO:0000313" key="2">
    <source>
        <dbReference type="EMBL" id="EOW77220.1"/>
    </source>
</evidence>
<name>R2X9K7_9ENTE</name>
<sequence length="53" mass="6520">MSKEEYLQHVSCLLKQEQIEPHLQRQILETVRELLTFYSVEFVHELFPTFFHQ</sequence>
<dbReference type="PATRIC" id="fig|1158614.3.peg.4119"/>
<reference evidence="1 3" key="1">
    <citation type="submission" date="2013-02" db="EMBL/GenBank/DDBJ databases">
        <title>The Genome Sequence of Enterococcus gilvus ATCC BAA-350.</title>
        <authorList>
            <consortium name="The Broad Institute Genome Sequencing Platform"/>
            <consortium name="The Broad Institute Genome Sequencing Center for Infectious Disease"/>
            <person name="Earl A.M."/>
            <person name="Gilmore M.S."/>
            <person name="Lebreton F."/>
            <person name="Walker B."/>
            <person name="Young S.K."/>
            <person name="Zeng Q."/>
            <person name="Gargeya S."/>
            <person name="Fitzgerald M."/>
            <person name="Haas B."/>
            <person name="Abouelleil A."/>
            <person name="Alvarado L."/>
            <person name="Arachchi H.M."/>
            <person name="Berlin A.M."/>
            <person name="Chapman S.B."/>
            <person name="Dewar J."/>
            <person name="Goldberg J."/>
            <person name="Griggs A."/>
            <person name="Gujja S."/>
            <person name="Hansen M."/>
            <person name="Howarth C."/>
            <person name="Imamovic A."/>
            <person name="Larimer J."/>
            <person name="McCowan C."/>
            <person name="Murphy C."/>
            <person name="Neiman D."/>
            <person name="Pearson M."/>
            <person name="Priest M."/>
            <person name="Roberts A."/>
            <person name="Saif S."/>
            <person name="Shea T."/>
            <person name="Sisk P."/>
            <person name="Sykes S."/>
            <person name="Wortman J."/>
            <person name="Nusbaum C."/>
            <person name="Birren B."/>
        </authorList>
    </citation>
    <scope>NUCLEOTIDE SEQUENCE [LARGE SCALE GENOMIC DNA]</scope>
    <source>
        <strain evidence="1 3">ATCC BAA-350</strain>
    </source>
</reference>
<proteinExistence type="predicted"/>
<gene>
    <name evidence="2" type="ORF">I592_04196</name>
    <name evidence="1" type="ORF">UKC_04144</name>
</gene>
<evidence type="ECO:0000313" key="3">
    <source>
        <dbReference type="Proteomes" id="UP000013750"/>
    </source>
</evidence>
<dbReference type="EMBL" id="ASWH01000005">
    <property type="protein sequence ID" value="EOW77220.1"/>
    <property type="molecule type" value="Genomic_DNA"/>
</dbReference>
<dbReference type="Proteomes" id="UP000013750">
    <property type="component" value="Unassembled WGS sequence"/>
</dbReference>
<organism evidence="1 3">
    <name type="scientific">Enterococcus gilvus ATCC BAA-350</name>
    <dbReference type="NCBI Taxonomy" id="1158614"/>
    <lineage>
        <taxon>Bacteria</taxon>
        <taxon>Bacillati</taxon>
        <taxon>Bacillota</taxon>
        <taxon>Bacilli</taxon>
        <taxon>Lactobacillales</taxon>
        <taxon>Enterococcaceae</taxon>
        <taxon>Enterococcus</taxon>
    </lineage>
</organism>
<dbReference type="Proteomes" id="UP000014160">
    <property type="component" value="Unassembled WGS sequence"/>
</dbReference>
<dbReference type="AlphaFoldDB" id="R2X9K7"/>
<reference evidence="2 4" key="2">
    <citation type="submission" date="2013-03" db="EMBL/GenBank/DDBJ databases">
        <title>The Genome Sequence of Enterococcus gilvus ATCC BAA-350 (PacBio/Illumina hybrid assembly).</title>
        <authorList>
            <consortium name="The Broad Institute Genomics Platform"/>
            <consortium name="The Broad Institute Genome Sequencing Center for Infectious Disease"/>
            <person name="Earl A."/>
            <person name="Russ C."/>
            <person name="Gilmore M."/>
            <person name="Surin D."/>
            <person name="Walker B."/>
            <person name="Young S."/>
            <person name="Zeng Q."/>
            <person name="Gargeya S."/>
            <person name="Fitzgerald M."/>
            <person name="Haas B."/>
            <person name="Abouelleil A."/>
            <person name="Allen A.W."/>
            <person name="Alvarado L."/>
            <person name="Arachchi H.M."/>
            <person name="Berlin A.M."/>
            <person name="Chapman S.B."/>
            <person name="Gainer-Dewar J."/>
            <person name="Goldberg J."/>
            <person name="Griggs A."/>
            <person name="Gujja S."/>
            <person name="Hansen M."/>
            <person name="Howarth C."/>
            <person name="Imamovic A."/>
            <person name="Ireland A."/>
            <person name="Larimer J."/>
            <person name="McCowan C."/>
            <person name="Murphy C."/>
            <person name="Pearson M."/>
            <person name="Poon T.W."/>
            <person name="Priest M."/>
            <person name="Roberts A."/>
            <person name="Saif S."/>
            <person name="Shea T."/>
            <person name="Sisk P."/>
            <person name="Sykes S."/>
            <person name="Wortman J."/>
            <person name="Nusbaum C."/>
            <person name="Birren B."/>
        </authorList>
    </citation>
    <scope>NUCLEOTIDE SEQUENCE [LARGE SCALE GENOMIC DNA]</scope>
    <source>
        <strain evidence="2 4">ATCC BAA-350</strain>
    </source>
</reference>
<dbReference type="HOGENOM" id="CLU_3061370_0_0_9"/>
<accession>R2X9K7</accession>
<dbReference type="EMBL" id="AJDQ01000034">
    <property type="protein sequence ID" value="EOI51469.1"/>
    <property type="molecule type" value="Genomic_DNA"/>
</dbReference>
<protein>
    <submittedName>
        <fullName evidence="1">Uncharacterized protein</fullName>
    </submittedName>
</protein>
<keyword evidence="4" id="KW-1185">Reference proteome</keyword>
<dbReference type="RefSeq" id="WP_010782457.1">
    <property type="nucleotide sequence ID" value="NZ_ASWH01000005.1"/>
</dbReference>
<comment type="caution">
    <text evidence="1">The sequence shown here is derived from an EMBL/GenBank/DDBJ whole genome shotgun (WGS) entry which is preliminary data.</text>
</comment>
<evidence type="ECO:0000313" key="1">
    <source>
        <dbReference type="EMBL" id="EOI51469.1"/>
    </source>
</evidence>
<evidence type="ECO:0000313" key="4">
    <source>
        <dbReference type="Proteomes" id="UP000014160"/>
    </source>
</evidence>